<comment type="function">
    <text evidence="1 5">Peptide chain release factor 1 directs the termination of translation in response to the peptide chain termination codons UAG and UAA.</text>
</comment>
<dbReference type="FunFam" id="3.30.160.20:FF:000004">
    <property type="entry name" value="Peptide chain release factor 1"/>
    <property type="match status" value="1"/>
</dbReference>
<name>A0A2M7V7H2_9BACT</name>
<feature type="region of interest" description="Disordered" evidence="7">
    <location>
        <begin position="282"/>
        <end position="305"/>
    </location>
</feature>
<evidence type="ECO:0000256" key="3">
    <source>
        <dbReference type="ARBA" id="ARBA00022481"/>
    </source>
</evidence>
<comment type="similarity">
    <text evidence="2 5">Belongs to the prokaryotic/mitochondrial release factor family.</text>
</comment>
<accession>A0A2M7V7H2</accession>
<dbReference type="Pfam" id="PF03462">
    <property type="entry name" value="PCRF"/>
    <property type="match status" value="1"/>
</dbReference>
<organism evidence="9 10">
    <name type="scientific">Candidatus Magasanikbacteria bacterium CG_4_10_14_0_2_um_filter_37_12</name>
    <dbReference type="NCBI Taxonomy" id="1974637"/>
    <lineage>
        <taxon>Bacteria</taxon>
        <taxon>Candidatus Magasanikiibacteriota</taxon>
    </lineage>
</organism>
<evidence type="ECO:0000256" key="7">
    <source>
        <dbReference type="SAM" id="MobiDB-lite"/>
    </source>
</evidence>
<dbReference type="Gene3D" id="6.10.140.1950">
    <property type="match status" value="1"/>
</dbReference>
<dbReference type="InterPro" id="IPR045853">
    <property type="entry name" value="Pep_chain_release_fac_I_sf"/>
</dbReference>
<protein>
    <recommendedName>
        <fullName evidence="5 6">Peptide chain release factor 1</fullName>
        <shortName evidence="5">RF-1</shortName>
    </recommendedName>
</protein>
<dbReference type="EMBL" id="PFPK01000036">
    <property type="protein sequence ID" value="PIZ94651.1"/>
    <property type="molecule type" value="Genomic_DNA"/>
</dbReference>
<dbReference type="PANTHER" id="PTHR43804:SF7">
    <property type="entry name" value="LD18447P"/>
    <property type="match status" value="1"/>
</dbReference>
<evidence type="ECO:0000313" key="9">
    <source>
        <dbReference type="EMBL" id="PIZ94651.1"/>
    </source>
</evidence>
<comment type="PTM">
    <text evidence="5">Methylated by PrmC. Methylation increases the termination efficiency of RF1.</text>
</comment>
<gene>
    <name evidence="5" type="primary">prfA</name>
    <name evidence="9" type="ORF">COX81_02925</name>
</gene>
<sequence length="353" mass="40180">MLGKYIQLKTKYFELEKALQDPAIIGDQKKLKAVSQEYSEIKLAVEKILKLEKIEKNIADNEEIIKSLADLELTELAELELPDLIDHKIKLEEEIANFTRPTDPMDKKNVIIEIRAGAGGDEAALFAGDLMHMYMKYAERQNWKTSLMSENKIGIGGYKEVIFSIAGSHAYNNMKYEMGVHRVQRTPETEKQGRIHTSTASVAVMPEIEEEEIEINPSDIRIDTFCAGGNGGQSVNTTYSAVRLTHVPTGIVAQCQDEKSQMKNKDKAMKVLRARIYGAQEAERKTKEDEKRKNQIGTGDRSEKIRTYNFPQDRITDHRIHESWNNIGTILNGNLDDMIKKLKEVDYARMDEV</sequence>
<comment type="caution">
    <text evidence="9">The sequence shown here is derived from an EMBL/GenBank/DDBJ whole genome shotgun (WGS) entry which is preliminary data.</text>
</comment>
<dbReference type="GO" id="GO:0016149">
    <property type="term" value="F:translation release factor activity, codon specific"/>
    <property type="evidence" value="ECO:0007669"/>
    <property type="project" value="UniProtKB-UniRule"/>
</dbReference>
<evidence type="ECO:0000256" key="2">
    <source>
        <dbReference type="ARBA" id="ARBA00010835"/>
    </source>
</evidence>
<keyword evidence="3 5" id="KW-0488">Methylation</keyword>
<dbReference type="FunFam" id="3.30.70.1660:FF:000002">
    <property type="entry name" value="Peptide chain release factor 1"/>
    <property type="match status" value="1"/>
</dbReference>
<comment type="subcellular location">
    <subcellularLocation>
        <location evidence="5">Cytoplasm</location>
    </subcellularLocation>
</comment>
<keyword evidence="4 5" id="KW-0648">Protein biosynthesis</keyword>
<feature type="compositionally biased region" description="Basic and acidic residues" evidence="7">
    <location>
        <begin position="282"/>
        <end position="293"/>
    </location>
</feature>
<dbReference type="NCBIfam" id="NF001859">
    <property type="entry name" value="PRK00591.1"/>
    <property type="match status" value="1"/>
</dbReference>
<dbReference type="InterPro" id="IPR000352">
    <property type="entry name" value="Pep_chain_release_fac_I"/>
</dbReference>
<reference evidence="10" key="1">
    <citation type="submission" date="2017-09" db="EMBL/GenBank/DDBJ databases">
        <title>Depth-based differentiation of microbial function through sediment-hosted aquifers and enrichment of novel symbionts in the deep terrestrial subsurface.</title>
        <authorList>
            <person name="Probst A.J."/>
            <person name="Ladd B."/>
            <person name="Jarett J.K."/>
            <person name="Geller-Mcgrath D.E."/>
            <person name="Sieber C.M.K."/>
            <person name="Emerson J.B."/>
            <person name="Anantharaman K."/>
            <person name="Thomas B.C."/>
            <person name="Malmstrom R."/>
            <person name="Stieglmeier M."/>
            <person name="Klingl A."/>
            <person name="Woyke T."/>
            <person name="Ryan C.M."/>
            <person name="Banfield J.F."/>
        </authorList>
    </citation>
    <scope>NUCLEOTIDE SEQUENCE [LARGE SCALE GENOMIC DNA]</scope>
</reference>
<dbReference type="InterPro" id="IPR004373">
    <property type="entry name" value="RF-1"/>
</dbReference>
<proteinExistence type="inferred from homology"/>
<dbReference type="PANTHER" id="PTHR43804">
    <property type="entry name" value="LD18447P"/>
    <property type="match status" value="1"/>
</dbReference>
<dbReference type="Proteomes" id="UP000228568">
    <property type="component" value="Unassembled WGS sequence"/>
</dbReference>
<feature type="domain" description="Peptide chain release factor" evidence="8">
    <location>
        <begin position="63"/>
        <end position="177"/>
    </location>
</feature>
<dbReference type="NCBIfam" id="TIGR00019">
    <property type="entry name" value="prfA"/>
    <property type="match status" value="1"/>
</dbReference>
<dbReference type="GO" id="GO:0005737">
    <property type="term" value="C:cytoplasm"/>
    <property type="evidence" value="ECO:0007669"/>
    <property type="project" value="UniProtKB-SubCell"/>
</dbReference>
<dbReference type="SMART" id="SM00937">
    <property type="entry name" value="PCRF"/>
    <property type="match status" value="1"/>
</dbReference>
<evidence type="ECO:0000256" key="4">
    <source>
        <dbReference type="ARBA" id="ARBA00022917"/>
    </source>
</evidence>
<dbReference type="InterPro" id="IPR050057">
    <property type="entry name" value="Prokaryotic/Mito_RF"/>
</dbReference>
<evidence type="ECO:0000256" key="6">
    <source>
        <dbReference type="NCBIfam" id="TIGR00019"/>
    </source>
</evidence>
<evidence type="ECO:0000256" key="1">
    <source>
        <dbReference type="ARBA" id="ARBA00002986"/>
    </source>
</evidence>
<feature type="modified residue" description="N5-methylglutamine" evidence="5">
    <location>
        <position position="233"/>
    </location>
</feature>
<evidence type="ECO:0000313" key="10">
    <source>
        <dbReference type="Proteomes" id="UP000228568"/>
    </source>
</evidence>
<dbReference type="InterPro" id="IPR005139">
    <property type="entry name" value="PCRF"/>
</dbReference>
<dbReference type="Gene3D" id="3.30.160.20">
    <property type="match status" value="1"/>
</dbReference>
<evidence type="ECO:0000259" key="8">
    <source>
        <dbReference type="SMART" id="SM00937"/>
    </source>
</evidence>
<dbReference type="AlphaFoldDB" id="A0A2M7V7H2"/>
<dbReference type="Pfam" id="PF00472">
    <property type="entry name" value="RF-1"/>
    <property type="match status" value="1"/>
</dbReference>
<dbReference type="HAMAP" id="MF_00093">
    <property type="entry name" value="Rel_fac_1"/>
    <property type="match status" value="1"/>
</dbReference>
<evidence type="ECO:0000256" key="5">
    <source>
        <dbReference type="HAMAP-Rule" id="MF_00093"/>
    </source>
</evidence>
<dbReference type="SUPFAM" id="SSF75620">
    <property type="entry name" value="Release factor"/>
    <property type="match status" value="1"/>
</dbReference>
<keyword evidence="5" id="KW-0963">Cytoplasm</keyword>
<dbReference type="Gene3D" id="3.30.70.1660">
    <property type="match status" value="1"/>
</dbReference>